<proteinExistence type="predicted"/>
<feature type="signal peptide" evidence="1">
    <location>
        <begin position="1"/>
        <end position="19"/>
    </location>
</feature>
<evidence type="ECO:0000313" key="2">
    <source>
        <dbReference type="Proteomes" id="UP000887577"/>
    </source>
</evidence>
<sequence>MEYCKFVFIIILLFLGTGGQRFHRHLLNDTQNEFGLGNIDFDNSDKLASEGSYQLGELLSGDDNFDINTVSDAPLEFELLHGDLKFQMCTYNCDDNVVILCFDSDEPNTVQRSNQCGPNQCTFQAGFVKDSDGKNMAR</sequence>
<accession>A0A914Z5N9</accession>
<evidence type="ECO:0000313" key="3">
    <source>
        <dbReference type="WBParaSite" id="PSU_v2.g7218.t1"/>
    </source>
</evidence>
<dbReference type="WBParaSite" id="PSU_v2.g7218.t1">
    <property type="protein sequence ID" value="PSU_v2.g7218.t1"/>
    <property type="gene ID" value="PSU_v2.g7218"/>
</dbReference>
<evidence type="ECO:0000256" key="1">
    <source>
        <dbReference type="SAM" id="SignalP"/>
    </source>
</evidence>
<reference evidence="3" key="1">
    <citation type="submission" date="2022-11" db="UniProtKB">
        <authorList>
            <consortium name="WormBaseParasite"/>
        </authorList>
    </citation>
    <scope>IDENTIFICATION</scope>
</reference>
<dbReference type="Proteomes" id="UP000887577">
    <property type="component" value="Unplaced"/>
</dbReference>
<organism evidence="2 3">
    <name type="scientific">Panagrolaimus superbus</name>
    <dbReference type="NCBI Taxonomy" id="310955"/>
    <lineage>
        <taxon>Eukaryota</taxon>
        <taxon>Metazoa</taxon>
        <taxon>Ecdysozoa</taxon>
        <taxon>Nematoda</taxon>
        <taxon>Chromadorea</taxon>
        <taxon>Rhabditida</taxon>
        <taxon>Tylenchina</taxon>
        <taxon>Panagrolaimomorpha</taxon>
        <taxon>Panagrolaimoidea</taxon>
        <taxon>Panagrolaimidae</taxon>
        <taxon>Panagrolaimus</taxon>
    </lineage>
</organism>
<keyword evidence="2" id="KW-1185">Reference proteome</keyword>
<dbReference type="AlphaFoldDB" id="A0A914Z5N9"/>
<keyword evidence="1" id="KW-0732">Signal</keyword>
<protein>
    <submittedName>
        <fullName evidence="3">Uncharacterized protein</fullName>
    </submittedName>
</protein>
<name>A0A914Z5N9_9BILA</name>
<feature type="chain" id="PRO_5038114969" evidence="1">
    <location>
        <begin position="20"/>
        <end position="138"/>
    </location>
</feature>